<dbReference type="Proteomes" id="UP000822688">
    <property type="component" value="Chromosome 2"/>
</dbReference>
<keyword evidence="9" id="KW-1185">Reference proteome</keyword>
<evidence type="ECO:0000256" key="1">
    <source>
        <dbReference type="ARBA" id="ARBA00004613"/>
    </source>
</evidence>
<gene>
    <name evidence="8" type="ORF">KC19_2G170000</name>
</gene>
<dbReference type="GO" id="GO:0006629">
    <property type="term" value="P:lipid metabolic process"/>
    <property type="evidence" value="ECO:0007669"/>
    <property type="project" value="UniProtKB-KW"/>
</dbReference>
<evidence type="ECO:0000256" key="2">
    <source>
        <dbReference type="ARBA" id="ARBA00022525"/>
    </source>
</evidence>
<comment type="subcellular location">
    <subcellularLocation>
        <location evidence="1">Secreted</location>
    </subcellularLocation>
</comment>
<dbReference type="InterPro" id="IPR056304">
    <property type="entry name" value="Lip-like_C"/>
</dbReference>
<comment type="caution">
    <text evidence="8">The sequence shown here is derived from an EMBL/GenBank/DDBJ whole genome shotgun (WGS) entry which is preliminary data.</text>
</comment>
<feature type="domain" description="Lipase-like C-terminal" evidence="7">
    <location>
        <begin position="93"/>
        <end position="206"/>
    </location>
</feature>
<keyword evidence="2" id="KW-0964">Secreted</keyword>
<reference evidence="8" key="1">
    <citation type="submission" date="2020-06" db="EMBL/GenBank/DDBJ databases">
        <title>WGS assembly of Ceratodon purpureus strain R40.</title>
        <authorList>
            <person name="Carey S.B."/>
            <person name="Jenkins J."/>
            <person name="Shu S."/>
            <person name="Lovell J.T."/>
            <person name="Sreedasyam A."/>
            <person name="Maumus F."/>
            <person name="Tiley G.P."/>
            <person name="Fernandez-Pozo N."/>
            <person name="Barry K."/>
            <person name="Chen C."/>
            <person name="Wang M."/>
            <person name="Lipzen A."/>
            <person name="Daum C."/>
            <person name="Saski C.A."/>
            <person name="Payton A.C."/>
            <person name="Mcbreen J.C."/>
            <person name="Conrad R.E."/>
            <person name="Kollar L.M."/>
            <person name="Olsson S."/>
            <person name="Huttunen S."/>
            <person name="Landis J.B."/>
            <person name="Wickett N.J."/>
            <person name="Johnson M.G."/>
            <person name="Rensing S.A."/>
            <person name="Grimwood J."/>
            <person name="Schmutz J."/>
            <person name="Mcdaniel S.F."/>
        </authorList>
    </citation>
    <scope>NUCLEOTIDE SEQUENCE</scope>
    <source>
        <strain evidence="8">R40</strain>
    </source>
</reference>
<evidence type="ECO:0000256" key="6">
    <source>
        <dbReference type="SAM" id="Phobius"/>
    </source>
</evidence>
<name>A0A8T0IYP5_CERPU</name>
<dbReference type="GO" id="GO:0016787">
    <property type="term" value="F:hydrolase activity"/>
    <property type="evidence" value="ECO:0007669"/>
    <property type="project" value="UniProtKB-KW"/>
</dbReference>
<keyword evidence="6" id="KW-0812">Transmembrane</keyword>
<evidence type="ECO:0000256" key="4">
    <source>
        <dbReference type="ARBA" id="ARBA00022801"/>
    </source>
</evidence>
<dbReference type="Gene3D" id="3.40.50.1820">
    <property type="entry name" value="alpha/beta hydrolase"/>
    <property type="match status" value="1"/>
</dbReference>
<evidence type="ECO:0000313" key="8">
    <source>
        <dbReference type="EMBL" id="KAG0587513.1"/>
    </source>
</evidence>
<proteinExistence type="predicted"/>
<keyword evidence="6" id="KW-1133">Transmembrane helix</keyword>
<evidence type="ECO:0000313" key="9">
    <source>
        <dbReference type="Proteomes" id="UP000822688"/>
    </source>
</evidence>
<sequence length="477" mass="54878">MGLLRRIVWDSLCFVEVIVSAVVHGCFGLNLFFSAMWIDAMSTFTSSSQQSCARISPVIEADESETEKQKMSSCNTNGHGLGNSGHYLEGYDKPPIVLVHGIFGFGEQKLGTISYWGGAEKRDDRILAPDLGALSSIHDRACELFYYLKGGTVDYGVKRSQKYGHSRFGHTYKQGHYLDWDSKHPIHFVGHSTGAQVIRVLQNMLAEKAFFGYESTSADWVFSITSLSGVLNGTTRVYHDGIRPEDGRSMTSFSLLQFMRVFVLFYEWLDVPILKRYYDFGFDHYNLQWHKAGIMGLVDTLLNKSGPFAHENWVLPDLSIQYALELNKQLRTFDTTFYFSYATKGTTTWFSRWTLPRSILGTHPLLFIRALQMCMWRHPQRLPPPYEGYRDEDWQDNDGALNTISQCYPRLPCEHPNCELRTDSKEGDLQPGIWYYTTLVADHIYFIINRERAGIHFDVLYDNIFQQCRKQIRPVLE</sequence>
<dbReference type="GO" id="GO:0005576">
    <property type="term" value="C:extracellular region"/>
    <property type="evidence" value="ECO:0007669"/>
    <property type="project" value="UniProtKB-SubCell"/>
</dbReference>
<dbReference type="InterPro" id="IPR029058">
    <property type="entry name" value="AB_hydrolase_fold"/>
</dbReference>
<dbReference type="Pfam" id="PF24708">
    <property type="entry name" value="Lip_C"/>
    <property type="match status" value="1"/>
</dbReference>
<accession>A0A8T0IYP5</accession>
<evidence type="ECO:0000256" key="3">
    <source>
        <dbReference type="ARBA" id="ARBA00022729"/>
    </source>
</evidence>
<dbReference type="SUPFAM" id="SSF53474">
    <property type="entry name" value="alpha/beta-Hydrolases"/>
    <property type="match status" value="1"/>
</dbReference>
<protein>
    <recommendedName>
        <fullName evidence="7">Lipase-like C-terminal domain-containing protein</fullName>
    </recommendedName>
</protein>
<organism evidence="8 9">
    <name type="scientific">Ceratodon purpureus</name>
    <name type="common">Fire moss</name>
    <name type="synonym">Dicranum purpureum</name>
    <dbReference type="NCBI Taxonomy" id="3225"/>
    <lineage>
        <taxon>Eukaryota</taxon>
        <taxon>Viridiplantae</taxon>
        <taxon>Streptophyta</taxon>
        <taxon>Embryophyta</taxon>
        <taxon>Bryophyta</taxon>
        <taxon>Bryophytina</taxon>
        <taxon>Bryopsida</taxon>
        <taxon>Dicranidae</taxon>
        <taxon>Pseudoditrichales</taxon>
        <taxon>Ditrichaceae</taxon>
        <taxon>Ceratodon</taxon>
    </lineage>
</organism>
<keyword evidence="5" id="KW-0443">Lipid metabolism</keyword>
<keyword evidence="3" id="KW-0732">Signal</keyword>
<evidence type="ECO:0000259" key="7">
    <source>
        <dbReference type="Pfam" id="PF24708"/>
    </source>
</evidence>
<feature type="transmembrane region" description="Helical" evidence="6">
    <location>
        <begin position="12"/>
        <end position="38"/>
    </location>
</feature>
<evidence type="ECO:0000256" key="5">
    <source>
        <dbReference type="ARBA" id="ARBA00023098"/>
    </source>
</evidence>
<dbReference type="PANTHER" id="PTHR34043">
    <property type="entry name" value="ALPHA/BETA-HYDROLASES SUPERFAMILY PROTEIN"/>
    <property type="match status" value="1"/>
</dbReference>
<dbReference type="PANTHER" id="PTHR34043:SF3">
    <property type="entry name" value="ALPHA_BETA-HYDROLASES SUPERFAMILY PROTEIN"/>
    <property type="match status" value="1"/>
</dbReference>
<keyword evidence="4" id="KW-0378">Hydrolase</keyword>
<dbReference type="AlphaFoldDB" id="A0A8T0IYP5"/>
<keyword evidence="6" id="KW-0472">Membrane</keyword>
<dbReference type="EMBL" id="CM026422">
    <property type="protein sequence ID" value="KAG0587513.1"/>
    <property type="molecule type" value="Genomic_DNA"/>
</dbReference>